<name>A0A6J5X0Z6_PRUAR</name>
<accession>A0A6J5X0Z6</accession>
<evidence type="ECO:0000313" key="2">
    <source>
        <dbReference type="Proteomes" id="UP000507245"/>
    </source>
</evidence>
<protein>
    <recommendedName>
        <fullName evidence="3">HORMA domain-containing protein</fullName>
    </recommendedName>
</protein>
<organism evidence="1 2">
    <name type="scientific">Prunus armeniaca</name>
    <name type="common">Apricot</name>
    <name type="synonym">Armeniaca vulgaris</name>
    <dbReference type="NCBI Taxonomy" id="36596"/>
    <lineage>
        <taxon>Eukaryota</taxon>
        <taxon>Viridiplantae</taxon>
        <taxon>Streptophyta</taxon>
        <taxon>Embryophyta</taxon>
        <taxon>Tracheophyta</taxon>
        <taxon>Spermatophyta</taxon>
        <taxon>Magnoliopsida</taxon>
        <taxon>eudicotyledons</taxon>
        <taxon>Gunneridae</taxon>
        <taxon>Pentapetalae</taxon>
        <taxon>rosids</taxon>
        <taxon>fabids</taxon>
        <taxon>Rosales</taxon>
        <taxon>Rosaceae</taxon>
        <taxon>Amygdaloideae</taxon>
        <taxon>Amygdaleae</taxon>
        <taxon>Prunus</taxon>
    </lineage>
</organism>
<dbReference type="OrthoDB" id="21254at2759"/>
<evidence type="ECO:0008006" key="3">
    <source>
        <dbReference type="Google" id="ProtNLM"/>
    </source>
</evidence>
<keyword evidence="2" id="KW-1185">Reference proteome</keyword>
<evidence type="ECO:0000313" key="1">
    <source>
        <dbReference type="EMBL" id="CAB4307449.1"/>
    </source>
</evidence>
<dbReference type="AlphaFoldDB" id="A0A6J5X0Z6"/>
<gene>
    <name evidence="1" type="ORF">ORAREDHAP_LOCUS26122</name>
</gene>
<dbReference type="Proteomes" id="UP000507245">
    <property type="component" value="Unassembled WGS sequence"/>
</dbReference>
<proteinExistence type="predicted"/>
<sequence>MNLVVHTARHPELRDYIRSAVSGLHPFIQKGLVERVAVDSIPVERFMFKLTVNQSYGPG</sequence>
<dbReference type="SUPFAM" id="SSF56019">
    <property type="entry name" value="The spindle assembly checkpoint protein mad2"/>
    <property type="match status" value="1"/>
</dbReference>
<dbReference type="Gene3D" id="3.30.900.10">
    <property type="entry name" value="HORMA domain"/>
    <property type="match status" value="1"/>
</dbReference>
<reference evidence="2" key="1">
    <citation type="journal article" date="2020" name="Genome Biol.">
        <title>Gamete binning: chromosome-level and haplotype-resolved genome assembly enabled by high-throughput single-cell sequencing of gamete genomes.</title>
        <authorList>
            <person name="Campoy J.A."/>
            <person name="Sun H."/>
            <person name="Goel M."/>
            <person name="Jiao W.-B."/>
            <person name="Folz-Donahue K."/>
            <person name="Wang N."/>
            <person name="Rubio M."/>
            <person name="Liu C."/>
            <person name="Kukat C."/>
            <person name="Ruiz D."/>
            <person name="Huettel B."/>
            <person name="Schneeberger K."/>
        </authorList>
    </citation>
    <scope>NUCLEOTIDE SEQUENCE [LARGE SCALE GENOMIC DNA]</scope>
    <source>
        <strain evidence="2">cv. Rojo Pasion</strain>
    </source>
</reference>
<dbReference type="InterPro" id="IPR036570">
    <property type="entry name" value="HORMA_dom_sf"/>
</dbReference>
<dbReference type="EMBL" id="CAEKKB010000004">
    <property type="protein sequence ID" value="CAB4307449.1"/>
    <property type="molecule type" value="Genomic_DNA"/>
</dbReference>